<reference evidence="4 5" key="1">
    <citation type="submission" date="2019-02" db="EMBL/GenBank/DDBJ databases">
        <title>Deep-cultivation of Planctomycetes and their phenomic and genomic characterization uncovers novel biology.</title>
        <authorList>
            <person name="Wiegand S."/>
            <person name="Jogler M."/>
            <person name="Boedeker C."/>
            <person name="Pinto D."/>
            <person name="Vollmers J."/>
            <person name="Rivas-Marin E."/>
            <person name="Kohn T."/>
            <person name="Peeters S.H."/>
            <person name="Heuer A."/>
            <person name="Rast P."/>
            <person name="Oberbeckmann S."/>
            <person name="Bunk B."/>
            <person name="Jeske O."/>
            <person name="Meyerdierks A."/>
            <person name="Storesund J.E."/>
            <person name="Kallscheuer N."/>
            <person name="Luecker S."/>
            <person name="Lage O.M."/>
            <person name="Pohl T."/>
            <person name="Merkel B.J."/>
            <person name="Hornburger P."/>
            <person name="Mueller R.-W."/>
            <person name="Bruemmer F."/>
            <person name="Labrenz M."/>
            <person name="Spormann A.M."/>
            <person name="Op Den Camp H."/>
            <person name="Overmann J."/>
            <person name="Amann R."/>
            <person name="Jetten M.S.M."/>
            <person name="Mascher T."/>
            <person name="Medema M.H."/>
            <person name="Devos D.P."/>
            <person name="Kaster A.-K."/>
            <person name="Ovreas L."/>
            <person name="Rohde M."/>
            <person name="Galperin M.Y."/>
            <person name="Jogler C."/>
        </authorList>
    </citation>
    <scope>NUCLEOTIDE SEQUENCE [LARGE SCALE GENOMIC DNA]</scope>
    <source>
        <strain evidence="4 5">CA13</strain>
    </source>
</reference>
<dbReference type="EMBL" id="SJPJ01000001">
    <property type="protein sequence ID" value="TWT82547.1"/>
    <property type="molecule type" value="Genomic_DNA"/>
</dbReference>
<keyword evidence="5" id="KW-1185">Reference proteome</keyword>
<gene>
    <name evidence="4" type="primary">kduD_2</name>
    <name evidence="4" type="ORF">CA13_40100</name>
</gene>
<dbReference type="InterPro" id="IPR057326">
    <property type="entry name" value="KR_dom"/>
</dbReference>
<dbReference type="PANTHER" id="PTHR42760">
    <property type="entry name" value="SHORT-CHAIN DEHYDROGENASES/REDUCTASES FAMILY MEMBER"/>
    <property type="match status" value="1"/>
</dbReference>
<dbReference type="Gene3D" id="3.40.50.720">
    <property type="entry name" value="NAD(P)-binding Rossmann-like Domain"/>
    <property type="match status" value="1"/>
</dbReference>
<evidence type="ECO:0000256" key="1">
    <source>
        <dbReference type="ARBA" id="ARBA00006484"/>
    </source>
</evidence>
<comment type="similarity">
    <text evidence="1">Belongs to the short-chain dehydrogenases/reductases (SDR) family.</text>
</comment>
<sequence length="254" mass="26700">MNESPFSLTGDVALITGGGTGLGLGMAEAMIHAGAKVAITGRREAPLQEAVNQLGQNAIYIVGDVTKDSDRNKIVTEAAARLNGPISILVNNAGQNMKKPAMETSDEEFDSLLETHVKASLALSRLVAPGMFDRESGNILFIASMASYMGVPNIIGYTAAKTAVLGLVRALATEWSPKGIRINAIAPGWIETPMTRKAFDGDPERKRKVLSRTPLNRMGLPADIGNAAVFLCSPAANFVTGQTFPIDGGASIGF</sequence>
<accession>A0A5C5Z651</accession>
<evidence type="ECO:0000259" key="3">
    <source>
        <dbReference type="SMART" id="SM00822"/>
    </source>
</evidence>
<dbReference type="InterPro" id="IPR002347">
    <property type="entry name" value="SDR_fam"/>
</dbReference>
<dbReference type="PANTHER" id="PTHR42760:SF115">
    <property type="entry name" value="3-OXOACYL-[ACYL-CARRIER-PROTEIN] REDUCTASE FABG"/>
    <property type="match status" value="1"/>
</dbReference>
<proteinExistence type="inferred from homology"/>
<dbReference type="FunFam" id="3.40.50.720:FF:000084">
    <property type="entry name" value="Short-chain dehydrogenase reductase"/>
    <property type="match status" value="1"/>
</dbReference>
<organism evidence="4 5">
    <name type="scientific">Novipirellula herctigrandis</name>
    <dbReference type="NCBI Taxonomy" id="2527986"/>
    <lineage>
        <taxon>Bacteria</taxon>
        <taxon>Pseudomonadati</taxon>
        <taxon>Planctomycetota</taxon>
        <taxon>Planctomycetia</taxon>
        <taxon>Pirellulales</taxon>
        <taxon>Pirellulaceae</taxon>
        <taxon>Novipirellula</taxon>
    </lineage>
</organism>
<dbReference type="OrthoDB" id="9803333at2"/>
<dbReference type="SMART" id="SM00822">
    <property type="entry name" value="PKS_KR"/>
    <property type="match status" value="1"/>
</dbReference>
<dbReference type="SUPFAM" id="SSF51735">
    <property type="entry name" value="NAD(P)-binding Rossmann-fold domains"/>
    <property type="match status" value="1"/>
</dbReference>
<evidence type="ECO:0000256" key="2">
    <source>
        <dbReference type="ARBA" id="ARBA00023002"/>
    </source>
</evidence>
<comment type="caution">
    <text evidence="4">The sequence shown here is derived from an EMBL/GenBank/DDBJ whole genome shotgun (WGS) entry which is preliminary data.</text>
</comment>
<dbReference type="PRINTS" id="PR00080">
    <property type="entry name" value="SDRFAMILY"/>
</dbReference>
<dbReference type="InterPro" id="IPR020904">
    <property type="entry name" value="Sc_DH/Rdtase_CS"/>
</dbReference>
<dbReference type="InterPro" id="IPR036291">
    <property type="entry name" value="NAD(P)-bd_dom_sf"/>
</dbReference>
<dbReference type="GO" id="GO:0047001">
    <property type="term" value="F:2-dehydro-3-deoxy-D-gluconate 5-dehydrogenase activity"/>
    <property type="evidence" value="ECO:0007669"/>
    <property type="project" value="UniProtKB-EC"/>
</dbReference>
<dbReference type="PROSITE" id="PS00061">
    <property type="entry name" value="ADH_SHORT"/>
    <property type="match status" value="1"/>
</dbReference>
<protein>
    <submittedName>
        <fullName evidence="4">2-dehydro-3-deoxy-D-gluconate 5-dehydrogenase</fullName>
        <ecNumber evidence="4">1.1.1.127</ecNumber>
    </submittedName>
</protein>
<dbReference type="EC" id="1.1.1.127" evidence="4"/>
<dbReference type="Proteomes" id="UP000315010">
    <property type="component" value="Unassembled WGS sequence"/>
</dbReference>
<dbReference type="AlphaFoldDB" id="A0A5C5Z651"/>
<keyword evidence="2 4" id="KW-0560">Oxidoreductase</keyword>
<evidence type="ECO:0000313" key="5">
    <source>
        <dbReference type="Proteomes" id="UP000315010"/>
    </source>
</evidence>
<feature type="domain" description="Ketoreductase" evidence="3">
    <location>
        <begin position="11"/>
        <end position="192"/>
    </location>
</feature>
<evidence type="ECO:0000313" key="4">
    <source>
        <dbReference type="EMBL" id="TWT82547.1"/>
    </source>
</evidence>
<dbReference type="NCBIfam" id="NF005559">
    <property type="entry name" value="PRK07231.1"/>
    <property type="match status" value="1"/>
</dbReference>
<dbReference type="RefSeq" id="WP_146399102.1">
    <property type="nucleotide sequence ID" value="NZ_SJPJ01000001.1"/>
</dbReference>
<name>A0A5C5Z651_9BACT</name>
<dbReference type="PRINTS" id="PR00081">
    <property type="entry name" value="GDHRDH"/>
</dbReference>
<dbReference type="Pfam" id="PF13561">
    <property type="entry name" value="adh_short_C2"/>
    <property type="match status" value="1"/>
</dbReference>